<comment type="caution">
    <text evidence="1">The sequence shown here is derived from an EMBL/GenBank/DDBJ whole genome shotgun (WGS) entry which is preliminary data.</text>
</comment>
<evidence type="ECO:0000313" key="2">
    <source>
        <dbReference type="Proteomes" id="UP001497680"/>
    </source>
</evidence>
<dbReference type="Proteomes" id="UP001497680">
    <property type="component" value="Unassembled WGS sequence"/>
</dbReference>
<organism evidence="1 2">
    <name type="scientific">Hypoxylon rubiginosum</name>
    <dbReference type="NCBI Taxonomy" id="110542"/>
    <lineage>
        <taxon>Eukaryota</taxon>
        <taxon>Fungi</taxon>
        <taxon>Dikarya</taxon>
        <taxon>Ascomycota</taxon>
        <taxon>Pezizomycotina</taxon>
        <taxon>Sordariomycetes</taxon>
        <taxon>Xylariomycetidae</taxon>
        <taxon>Xylariales</taxon>
        <taxon>Hypoxylaceae</taxon>
        <taxon>Hypoxylon</taxon>
    </lineage>
</organism>
<reference evidence="1 2" key="1">
    <citation type="journal article" date="2022" name="New Phytol.">
        <title>Ecological generalism drives hyperdiversity of secondary metabolite gene clusters in xylarialean endophytes.</title>
        <authorList>
            <person name="Franco M.E.E."/>
            <person name="Wisecaver J.H."/>
            <person name="Arnold A.E."/>
            <person name="Ju Y.M."/>
            <person name="Slot J.C."/>
            <person name="Ahrendt S."/>
            <person name="Moore L.P."/>
            <person name="Eastman K.E."/>
            <person name="Scott K."/>
            <person name="Konkel Z."/>
            <person name="Mondo S.J."/>
            <person name="Kuo A."/>
            <person name="Hayes R.D."/>
            <person name="Haridas S."/>
            <person name="Andreopoulos B."/>
            <person name="Riley R."/>
            <person name="LaButti K."/>
            <person name="Pangilinan J."/>
            <person name="Lipzen A."/>
            <person name="Amirebrahimi M."/>
            <person name="Yan J."/>
            <person name="Adam C."/>
            <person name="Keymanesh K."/>
            <person name="Ng V."/>
            <person name="Louie K."/>
            <person name="Northen T."/>
            <person name="Drula E."/>
            <person name="Henrissat B."/>
            <person name="Hsieh H.M."/>
            <person name="Youens-Clark K."/>
            <person name="Lutzoni F."/>
            <person name="Miadlikowska J."/>
            <person name="Eastwood D.C."/>
            <person name="Hamelin R.C."/>
            <person name="Grigoriev I.V."/>
            <person name="U'Ren J.M."/>
        </authorList>
    </citation>
    <scope>NUCLEOTIDE SEQUENCE [LARGE SCALE GENOMIC DNA]</scope>
    <source>
        <strain evidence="1 2">ER1909</strain>
    </source>
</reference>
<dbReference type="EMBL" id="MU394288">
    <property type="protein sequence ID" value="KAI6090992.1"/>
    <property type="molecule type" value="Genomic_DNA"/>
</dbReference>
<proteinExistence type="predicted"/>
<sequence>MFIPYPPFTYSLFSILLLYASLDEPTCICAFTAVIAIFRSLHVRKQGGDLPITKDKEVPYPCVIPDHQNFFSLQGVETHTLAPRQNSSSKLLKTCTRFLLVTFFHFRYSIGF</sequence>
<evidence type="ECO:0000313" key="1">
    <source>
        <dbReference type="EMBL" id="KAI6090992.1"/>
    </source>
</evidence>
<keyword evidence="2" id="KW-1185">Reference proteome</keyword>
<protein>
    <submittedName>
        <fullName evidence="1">Uncharacterized protein</fullName>
    </submittedName>
</protein>
<gene>
    <name evidence="1" type="ORF">F4821DRAFT_209692</name>
</gene>
<accession>A0ACC0DDZ6</accession>
<name>A0ACC0DDZ6_9PEZI</name>